<dbReference type="Proteomes" id="UP000268162">
    <property type="component" value="Unassembled WGS sequence"/>
</dbReference>
<dbReference type="InterPro" id="IPR007240">
    <property type="entry name" value="Atg17"/>
</dbReference>
<dbReference type="GO" id="GO:0030295">
    <property type="term" value="F:protein kinase activator activity"/>
    <property type="evidence" value="ECO:0007669"/>
    <property type="project" value="TreeGrafter"/>
</dbReference>
<dbReference type="GO" id="GO:1990316">
    <property type="term" value="C:Atg1/ULK1 kinase complex"/>
    <property type="evidence" value="ECO:0007669"/>
    <property type="project" value="TreeGrafter"/>
</dbReference>
<dbReference type="Pfam" id="PF04108">
    <property type="entry name" value="ATG17_like"/>
    <property type="match status" value="1"/>
</dbReference>
<dbReference type="GO" id="GO:0034727">
    <property type="term" value="P:piecemeal microautophagy of the nucleus"/>
    <property type="evidence" value="ECO:0007669"/>
    <property type="project" value="TreeGrafter"/>
</dbReference>
<dbReference type="AlphaFoldDB" id="A0A4P9ZUU2"/>
<accession>A0A4P9ZUU2</accession>
<dbReference type="GO" id="GO:0000422">
    <property type="term" value="P:autophagy of mitochondrion"/>
    <property type="evidence" value="ECO:0007669"/>
    <property type="project" value="TreeGrafter"/>
</dbReference>
<feature type="region of interest" description="Disordered" evidence="8">
    <location>
        <begin position="335"/>
        <end position="354"/>
    </location>
</feature>
<keyword evidence="3 6" id="KW-0963">Cytoplasm</keyword>
<proteinExistence type="inferred from homology"/>
<evidence type="ECO:0000256" key="1">
    <source>
        <dbReference type="ARBA" id="ARBA00006259"/>
    </source>
</evidence>
<reference evidence="11" key="1">
    <citation type="journal article" date="2018" name="Nat. Microbiol.">
        <title>Leveraging single-cell genomics to expand the fungal tree of life.</title>
        <authorList>
            <person name="Ahrendt S.R."/>
            <person name="Quandt C.A."/>
            <person name="Ciobanu D."/>
            <person name="Clum A."/>
            <person name="Salamov A."/>
            <person name="Andreopoulos B."/>
            <person name="Cheng J.F."/>
            <person name="Woyke T."/>
            <person name="Pelin A."/>
            <person name="Henrissat B."/>
            <person name="Reynolds N.K."/>
            <person name="Benny G.L."/>
            <person name="Smith M.E."/>
            <person name="James T.Y."/>
            <person name="Grigoriev I.V."/>
        </authorList>
    </citation>
    <scope>NUCLEOTIDE SEQUENCE [LARGE SCALE GENOMIC DNA]</scope>
    <source>
        <strain evidence="11">RSA 468</strain>
    </source>
</reference>
<feature type="domain" description="Autophagy protein ATG17-like" evidence="9">
    <location>
        <begin position="16"/>
        <end position="433"/>
    </location>
</feature>
<keyword evidence="7" id="KW-0175">Coiled coil</keyword>
<dbReference type="GO" id="GO:0000045">
    <property type="term" value="P:autophagosome assembly"/>
    <property type="evidence" value="ECO:0007669"/>
    <property type="project" value="TreeGrafter"/>
</dbReference>
<keyword evidence="11" id="KW-1185">Reference proteome</keyword>
<evidence type="ECO:0000259" key="9">
    <source>
        <dbReference type="Pfam" id="PF04108"/>
    </source>
</evidence>
<evidence type="ECO:0000256" key="7">
    <source>
        <dbReference type="SAM" id="Coils"/>
    </source>
</evidence>
<evidence type="ECO:0000313" key="10">
    <source>
        <dbReference type="EMBL" id="RKP37366.1"/>
    </source>
</evidence>
<protein>
    <recommendedName>
        <fullName evidence="2 6">Autophagy-related protein 17</fullName>
    </recommendedName>
</protein>
<evidence type="ECO:0000313" key="11">
    <source>
        <dbReference type="Proteomes" id="UP000268162"/>
    </source>
</evidence>
<evidence type="ECO:0000256" key="3">
    <source>
        <dbReference type="ARBA" id="ARBA00022490"/>
    </source>
</evidence>
<dbReference type="STRING" id="215637.A0A4P9ZUU2"/>
<dbReference type="OrthoDB" id="1937984at2759"/>
<comment type="subcellular location">
    <subcellularLocation>
        <location evidence="6">Cytoplasm</location>
    </subcellularLocation>
    <subcellularLocation>
        <location evidence="6">Preautophagosomal structure membrane</location>
        <topology evidence="6">Peripheral membrane protein</topology>
    </subcellularLocation>
</comment>
<dbReference type="GO" id="GO:0060090">
    <property type="term" value="F:molecular adaptor activity"/>
    <property type="evidence" value="ECO:0007669"/>
    <property type="project" value="TreeGrafter"/>
</dbReference>
<gene>
    <name evidence="10" type="ORF">BJ085DRAFT_29114</name>
</gene>
<dbReference type="PANTHER" id="PTHR28005:SF1">
    <property type="entry name" value="AUTOPHAGY-RELATED PROTEIN 17"/>
    <property type="match status" value="1"/>
</dbReference>
<evidence type="ECO:0000256" key="6">
    <source>
        <dbReference type="RuleBase" id="RU368080"/>
    </source>
</evidence>
<comment type="similarity">
    <text evidence="1 6">Belongs to the ATG17 family.</text>
</comment>
<organism evidence="10 11">
    <name type="scientific">Dimargaris cristalligena</name>
    <dbReference type="NCBI Taxonomy" id="215637"/>
    <lineage>
        <taxon>Eukaryota</taxon>
        <taxon>Fungi</taxon>
        <taxon>Fungi incertae sedis</taxon>
        <taxon>Zoopagomycota</taxon>
        <taxon>Kickxellomycotina</taxon>
        <taxon>Dimargaritomycetes</taxon>
        <taxon>Dimargaritales</taxon>
        <taxon>Dimargaritaceae</taxon>
        <taxon>Dimargaris</taxon>
    </lineage>
</organism>
<evidence type="ECO:0000256" key="4">
    <source>
        <dbReference type="ARBA" id="ARBA00023006"/>
    </source>
</evidence>
<feature type="region of interest" description="Disordered" evidence="8">
    <location>
        <begin position="108"/>
        <end position="152"/>
    </location>
</feature>
<feature type="compositionally biased region" description="Polar residues" evidence="8">
    <location>
        <begin position="124"/>
        <end position="140"/>
    </location>
</feature>
<evidence type="ECO:0000256" key="5">
    <source>
        <dbReference type="ARBA" id="ARBA00023136"/>
    </source>
</evidence>
<feature type="coiled-coil region" evidence="7">
    <location>
        <begin position="175"/>
        <end position="202"/>
    </location>
</feature>
<dbReference type="PANTHER" id="PTHR28005">
    <property type="entry name" value="AUTOPHAGY-RELATED PROTEIN 17"/>
    <property type="match status" value="1"/>
</dbReference>
<evidence type="ECO:0000256" key="8">
    <source>
        <dbReference type="SAM" id="MobiDB-lite"/>
    </source>
</evidence>
<sequence>MAEFIATMVSEALEALEVAREMCIDAQQHTEATQNHAETLQELNPRLGFLRREWTTQSQYLQNIETGLRQSHDKLHNMAKDKIEQFETINTELFETLETLQKREVEPCLQPPRSNPSKVAKTNGLVSNSTDGLSQTNGTHVSPDARENSPILPAKPMTLYDLIDDEGLRAVWGQAKETIQKLERSNQAVDQAYREFQTLELDQFDSFEDLSLDQQHIQHQCAKQTDELDRMLGDLESISHHASQMQLVAEDPSLLTQENLAVLERDAEETDVIVNELREGLAFIQAIREEMEIRTHQYQLFYADLKRGLQRIFEFTPTITRLFSTLLRPSMADLREGEGTDLGSSSVGGGGGGTGAPLETRAELLVAECGNLRSWYTEFARAYDYLLVEIDRRRQVQHQHARMAAEFAHHLAALHATETQERDAFTQLFGQYLPIDMCAPLLAPAPSYQVETVVVPGDLPEITEVALQQAQRNITQGSAAIGSTQELERHISSLEL</sequence>
<dbReference type="GO" id="GO:0034045">
    <property type="term" value="C:phagophore assembly site membrane"/>
    <property type="evidence" value="ECO:0007669"/>
    <property type="project" value="UniProtKB-SubCell"/>
</dbReference>
<keyword evidence="4 6" id="KW-0072">Autophagy</keyword>
<comment type="function">
    <text evidence="6">Autophagy-specific protein that functions in response to autophagy-inducing signals as a scaffold to recruit other ATG proteins to organize preautophagosomal structure (PAS) formation. Modulates the timing and magnitude of the autophagy response, such as the size of the sequestering vesicles. Plays particularly a role in pexophagy and nucleophagy.</text>
</comment>
<evidence type="ECO:0000256" key="2">
    <source>
        <dbReference type="ARBA" id="ARBA00013806"/>
    </source>
</evidence>
<dbReference type="InterPro" id="IPR045326">
    <property type="entry name" value="ATG17-like_dom"/>
</dbReference>
<dbReference type="EMBL" id="ML002504">
    <property type="protein sequence ID" value="RKP37366.1"/>
    <property type="molecule type" value="Genomic_DNA"/>
</dbReference>
<name>A0A4P9ZUU2_9FUNG</name>
<keyword evidence="5" id="KW-0472">Membrane</keyword>